<dbReference type="Pfam" id="PF05256">
    <property type="entry name" value="UPF0223"/>
    <property type="match status" value="1"/>
</dbReference>
<accession>A0A9Q8ZQ36</accession>
<dbReference type="EMBL" id="CP097119">
    <property type="protein sequence ID" value="USS89484.1"/>
    <property type="molecule type" value="Genomic_DNA"/>
</dbReference>
<organism evidence="1 2">
    <name type="scientific">Fructilactobacillus cliffordii</name>
    <dbReference type="NCBI Taxonomy" id="2940299"/>
    <lineage>
        <taxon>Bacteria</taxon>
        <taxon>Bacillati</taxon>
        <taxon>Bacillota</taxon>
        <taxon>Bacilli</taxon>
        <taxon>Lactobacillales</taxon>
        <taxon>Lactobacillaceae</taxon>
        <taxon>Fructilactobacillus</taxon>
    </lineage>
</organism>
<protein>
    <submittedName>
        <fullName evidence="1">UPF0223 family protein</fullName>
    </submittedName>
</protein>
<dbReference type="SUPFAM" id="SSF158504">
    <property type="entry name" value="BH2638-like"/>
    <property type="match status" value="1"/>
</dbReference>
<dbReference type="InterPro" id="IPR023324">
    <property type="entry name" value="BH2638-like_sf"/>
</dbReference>
<dbReference type="InterPro" id="IPR007920">
    <property type="entry name" value="UPF0223"/>
</dbReference>
<dbReference type="Proteomes" id="UP001055911">
    <property type="component" value="Chromosome"/>
</dbReference>
<sequence>MKKRTNDTYSYPVVEDWSVVELTDVTEFFRNVERAYEQSHGVKREQLVKSFQRFQEINPARTEQNQLRREFERNSGFDVYQVLKQVEANPQAKWIKIN</sequence>
<reference evidence="1" key="1">
    <citation type="submission" date="2022-05" db="EMBL/GenBank/DDBJ databases">
        <authorList>
            <person name="Oliphant S.A."/>
            <person name="Watson-Haigh N.S."/>
            <person name="Sumby K.M."/>
            <person name="Gardner J.M."/>
            <person name="Jiranek V."/>
        </authorList>
    </citation>
    <scope>NUCLEOTIDE SEQUENCE</scope>
    <source>
        <strain evidence="1">KI4_B1</strain>
    </source>
</reference>
<keyword evidence="2" id="KW-1185">Reference proteome</keyword>
<evidence type="ECO:0000313" key="1">
    <source>
        <dbReference type="EMBL" id="USS89484.1"/>
    </source>
</evidence>
<dbReference type="Gene3D" id="1.10.220.80">
    <property type="entry name" value="BH2638-like"/>
    <property type="match status" value="1"/>
</dbReference>
<dbReference type="RefSeq" id="WP_252767034.1">
    <property type="nucleotide sequence ID" value="NZ_CP097117.1"/>
</dbReference>
<name>A0A9Q8ZQ36_9LACO</name>
<dbReference type="AlphaFoldDB" id="A0A9Q8ZQ36"/>
<proteinExistence type="predicted"/>
<gene>
    <name evidence="1" type="ORF">M3M40_01470</name>
</gene>
<evidence type="ECO:0000313" key="2">
    <source>
        <dbReference type="Proteomes" id="UP001055911"/>
    </source>
</evidence>